<dbReference type="PANTHER" id="PTHR43877">
    <property type="entry name" value="AMINOALKYLPHOSPHONATE N-ACETYLTRANSFERASE-RELATED-RELATED"/>
    <property type="match status" value="1"/>
</dbReference>
<name>A0A848LQL9_9BACT</name>
<reference evidence="4 5" key="1">
    <citation type="submission" date="2020-04" db="EMBL/GenBank/DDBJ databases">
        <title>Draft genome of Pyxidicoccus fallax type strain.</title>
        <authorList>
            <person name="Whitworth D.E."/>
        </authorList>
    </citation>
    <scope>NUCLEOTIDE SEQUENCE [LARGE SCALE GENOMIC DNA]</scope>
    <source>
        <strain evidence="4 5">DSM 14698</strain>
    </source>
</reference>
<evidence type="ECO:0000256" key="2">
    <source>
        <dbReference type="ARBA" id="ARBA00023315"/>
    </source>
</evidence>
<evidence type="ECO:0000259" key="3">
    <source>
        <dbReference type="PROSITE" id="PS51186"/>
    </source>
</evidence>
<dbReference type="AlphaFoldDB" id="A0A848LQL9"/>
<dbReference type="Proteomes" id="UP000518300">
    <property type="component" value="Unassembled WGS sequence"/>
</dbReference>
<evidence type="ECO:0000313" key="5">
    <source>
        <dbReference type="Proteomes" id="UP000518300"/>
    </source>
</evidence>
<keyword evidence="1 4" id="KW-0808">Transferase</keyword>
<gene>
    <name evidence="4" type="ORF">HG543_34835</name>
</gene>
<comment type="caution">
    <text evidence="4">The sequence shown here is derived from an EMBL/GenBank/DDBJ whole genome shotgun (WGS) entry which is preliminary data.</text>
</comment>
<dbReference type="InterPro" id="IPR050832">
    <property type="entry name" value="Bact_Acetyltransf"/>
</dbReference>
<evidence type="ECO:0000313" key="4">
    <source>
        <dbReference type="EMBL" id="NMO20001.1"/>
    </source>
</evidence>
<organism evidence="4 5">
    <name type="scientific">Pyxidicoccus fallax</name>
    <dbReference type="NCBI Taxonomy" id="394095"/>
    <lineage>
        <taxon>Bacteria</taxon>
        <taxon>Pseudomonadati</taxon>
        <taxon>Myxococcota</taxon>
        <taxon>Myxococcia</taxon>
        <taxon>Myxococcales</taxon>
        <taxon>Cystobacterineae</taxon>
        <taxon>Myxococcaceae</taxon>
        <taxon>Pyxidicoccus</taxon>
    </lineage>
</organism>
<dbReference type="RefSeq" id="WP_169349233.1">
    <property type="nucleotide sequence ID" value="NZ_JABBJJ010000218.1"/>
</dbReference>
<dbReference type="PROSITE" id="PS51186">
    <property type="entry name" value="GNAT"/>
    <property type="match status" value="1"/>
</dbReference>
<feature type="domain" description="N-acetyltransferase" evidence="3">
    <location>
        <begin position="3"/>
        <end position="166"/>
    </location>
</feature>
<keyword evidence="5" id="KW-1185">Reference proteome</keyword>
<dbReference type="SUPFAM" id="SSF55729">
    <property type="entry name" value="Acyl-CoA N-acyltransferases (Nat)"/>
    <property type="match status" value="1"/>
</dbReference>
<evidence type="ECO:0000256" key="1">
    <source>
        <dbReference type="ARBA" id="ARBA00022679"/>
    </source>
</evidence>
<dbReference type="Gene3D" id="3.40.630.30">
    <property type="match status" value="1"/>
</dbReference>
<dbReference type="GO" id="GO:0016747">
    <property type="term" value="F:acyltransferase activity, transferring groups other than amino-acyl groups"/>
    <property type="evidence" value="ECO:0007669"/>
    <property type="project" value="InterPro"/>
</dbReference>
<dbReference type="InterPro" id="IPR016181">
    <property type="entry name" value="Acyl_CoA_acyltransferase"/>
</dbReference>
<dbReference type="Pfam" id="PF00583">
    <property type="entry name" value="Acetyltransf_1"/>
    <property type="match status" value="1"/>
</dbReference>
<proteinExistence type="predicted"/>
<accession>A0A848LQL9</accession>
<keyword evidence="2" id="KW-0012">Acyltransferase</keyword>
<dbReference type="EMBL" id="JABBJJ010000218">
    <property type="protein sequence ID" value="NMO20001.1"/>
    <property type="molecule type" value="Genomic_DNA"/>
</dbReference>
<sequence length="166" mass="18492">MSVTVRPAKPSDAPALGRMGAALARLHHEFDPQRFMLPDDVEGGYRWWLGRELKKKDAVVIVAELDGEVVGYAYGRVEDVDWNALLDRSGGFHDIWVDEKARRAGVGVLLAEELMKRLVALGVPRVVLHTAAKNEPAQRMFAKLGWRPTMVEMTREAPTSTGESEK</sequence>
<dbReference type="CDD" id="cd04301">
    <property type="entry name" value="NAT_SF"/>
    <property type="match status" value="1"/>
</dbReference>
<dbReference type="InterPro" id="IPR000182">
    <property type="entry name" value="GNAT_dom"/>
</dbReference>
<protein>
    <submittedName>
        <fullName evidence="4">GNAT family N-acetyltransferase</fullName>
    </submittedName>
</protein>